<reference evidence="1" key="1">
    <citation type="submission" date="2022-04" db="EMBL/GenBank/DDBJ databases">
        <title>Genome of the entomopathogenic fungus Entomophthora muscae.</title>
        <authorList>
            <person name="Elya C."/>
            <person name="Lovett B.R."/>
            <person name="Lee E."/>
            <person name="Macias A.M."/>
            <person name="Hajek A.E."/>
            <person name="De Bivort B.L."/>
            <person name="Kasson M.T."/>
            <person name="De Fine Licht H.H."/>
            <person name="Stajich J.E."/>
        </authorList>
    </citation>
    <scope>NUCLEOTIDE SEQUENCE</scope>
    <source>
        <strain evidence="1">Berkeley</strain>
    </source>
</reference>
<protein>
    <submittedName>
        <fullName evidence="1">Uncharacterized protein</fullName>
    </submittedName>
</protein>
<evidence type="ECO:0000313" key="2">
    <source>
        <dbReference type="Proteomes" id="UP001165960"/>
    </source>
</evidence>
<gene>
    <name evidence="1" type="ORF">DSO57_1032924</name>
</gene>
<name>A0ACC2TBB7_9FUNG</name>
<accession>A0ACC2TBB7</accession>
<sequence length="319" mass="36345">MIEEITLGLNGFSAFCAFLVISLFIAIRHRSQDRIDRVTIRLQTGIALLDLSKHIITCFSSKGDDSTWCSIAGFIIVVLNHTYMFLNISIALNLHLAILLNKNPQRKWEYYYWYVSFGLSLLINSPLLVLGIFGLSVNQMCFLKQDKPIISMIFSNFISIGTSIYCITISIIVVIKMRKQSCLPSNQETKKQSLHELKCLICRTCLYPAICFIAYIGSNCSLIYIYIHGKPLSWLKVWAVWGYSTRGTLHLIAFLADPVAFTLSKDSLECAAVEIPHASKKQMSTTCEFSYNYIVIQDTMNPNSPELSRMMAKYFQRYI</sequence>
<dbReference type="EMBL" id="QTSX02003092">
    <property type="protein sequence ID" value="KAJ9071872.1"/>
    <property type="molecule type" value="Genomic_DNA"/>
</dbReference>
<evidence type="ECO:0000313" key="1">
    <source>
        <dbReference type="EMBL" id="KAJ9071872.1"/>
    </source>
</evidence>
<keyword evidence="2" id="KW-1185">Reference proteome</keyword>
<organism evidence="1 2">
    <name type="scientific">Entomophthora muscae</name>
    <dbReference type="NCBI Taxonomy" id="34485"/>
    <lineage>
        <taxon>Eukaryota</taxon>
        <taxon>Fungi</taxon>
        <taxon>Fungi incertae sedis</taxon>
        <taxon>Zoopagomycota</taxon>
        <taxon>Entomophthoromycotina</taxon>
        <taxon>Entomophthoromycetes</taxon>
        <taxon>Entomophthorales</taxon>
        <taxon>Entomophthoraceae</taxon>
        <taxon>Entomophthora</taxon>
    </lineage>
</organism>
<proteinExistence type="predicted"/>
<comment type="caution">
    <text evidence="1">The sequence shown here is derived from an EMBL/GenBank/DDBJ whole genome shotgun (WGS) entry which is preliminary data.</text>
</comment>
<dbReference type="Proteomes" id="UP001165960">
    <property type="component" value="Unassembled WGS sequence"/>
</dbReference>